<dbReference type="EMBL" id="WJJP01000321">
    <property type="protein sequence ID" value="MBD3324938.1"/>
    <property type="molecule type" value="Genomic_DNA"/>
</dbReference>
<keyword evidence="5 8" id="KW-0808">Transferase</keyword>
<dbReference type="FunFam" id="3.40.50.960:FF:000001">
    <property type="entry name" value="6,7-dimethyl-8-ribityllumazine synthase"/>
    <property type="match status" value="1"/>
</dbReference>
<comment type="caution">
    <text evidence="9">The sequence shown here is derived from an EMBL/GenBank/DDBJ whole genome shotgun (WGS) entry which is preliminary data.</text>
</comment>
<dbReference type="SUPFAM" id="SSF52121">
    <property type="entry name" value="Lumazine synthase"/>
    <property type="match status" value="1"/>
</dbReference>
<evidence type="ECO:0000256" key="7">
    <source>
        <dbReference type="ARBA" id="ARBA00072606"/>
    </source>
</evidence>
<dbReference type="GO" id="GO:0005829">
    <property type="term" value="C:cytosol"/>
    <property type="evidence" value="ECO:0007669"/>
    <property type="project" value="TreeGrafter"/>
</dbReference>
<dbReference type="NCBIfam" id="TIGR00114">
    <property type="entry name" value="lumazine-synth"/>
    <property type="match status" value="1"/>
</dbReference>
<reference evidence="9" key="1">
    <citation type="submission" date="2019-11" db="EMBL/GenBank/DDBJ databases">
        <title>Microbial mats filling the niche in hypersaline microbial mats.</title>
        <authorList>
            <person name="Wong H.L."/>
            <person name="Macleod F.I."/>
            <person name="White R.A. III"/>
            <person name="Burns B.P."/>
        </authorList>
    </citation>
    <scope>NUCLEOTIDE SEQUENCE</scope>
    <source>
        <strain evidence="9">Rbin_158</strain>
    </source>
</reference>
<dbReference type="PANTHER" id="PTHR21058:SF0">
    <property type="entry name" value="6,7-DIMETHYL-8-RIBITYLLUMAZINE SYNTHASE"/>
    <property type="match status" value="1"/>
</dbReference>
<dbReference type="Gene3D" id="3.40.50.960">
    <property type="entry name" value="Lumazine/riboflavin synthase"/>
    <property type="match status" value="1"/>
</dbReference>
<evidence type="ECO:0000313" key="10">
    <source>
        <dbReference type="Proteomes" id="UP000649604"/>
    </source>
</evidence>
<dbReference type="PANTHER" id="PTHR21058">
    <property type="entry name" value="6,7-DIMETHYL-8-RIBITYLLUMAZINE SYNTHASE DMRL SYNTHASE LUMAZINE SYNTHASE"/>
    <property type="match status" value="1"/>
</dbReference>
<feature type="binding site" evidence="8">
    <location>
        <begin position="57"/>
        <end position="59"/>
    </location>
    <ligand>
        <name>5-amino-6-(D-ribitylamino)uracil</name>
        <dbReference type="ChEBI" id="CHEBI:15934"/>
    </ligand>
</feature>
<feature type="binding site" evidence="8">
    <location>
        <begin position="86"/>
        <end position="87"/>
    </location>
    <ligand>
        <name>(2S)-2-hydroxy-3-oxobutyl phosphate</name>
        <dbReference type="ChEBI" id="CHEBI:58830"/>
    </ligand>
</feature>
<gene>
    <name evidence="8" type="primary">ribH</name>
    <name evidence="9" type="ORF">GF339_10160</name>
</gene>
<dbReference type="AlphaFoldDB" id="A0A9D5JVB0"/>
<accession>A0A9D5JVB0</accession>
<evidence type="ECO:0000256" key="4">
    <source>
        <dbReference type="ARBA" id="ARBA00022619"/>
    </source>
</evidence>
<evidence type="ECO:0000256" key="6">
    <source>
        <dbReference type="ARBA" id="ARBA00048785"/>
    </source>
</evidence>
<protein>
    <recommendedName>
        <fullName evidence="7 8">6,7-dimethyl-8-ribityllumazine synthase</fullName>
        <shortName evidence="8">DMRL synthase</shortName>
        <shortName evidence="8">LS</shortName>
        <shortName evidence="8">Lumazine synthase</shortName>
        <ecNumber evidence="3 8">2.5.1.78</ecNumber>
    </recommendedName>
</protein>
<dbReference type="EC" id="2.5.1.78" evidence="3 8"/>
<organism evidence="9 10">
    <name type="scientific">candidate division KSB3 bacterium</name>
    <dbReference type="NCBI Taxonomy" id="2044937"/>
    <lineage>
        <taxon>Bacteria</taxon>
        <taxon>candidate division KSB3</taxon>
    </lineage>
</organism>
<dbReference type="InterPro" id="IPR034964">
    <property type="entry name" value="LS"/>
</dbReference>
<name>A0A9D5JVB0_9BACT</name>
<feature type="binding site" evidence="8">
    <location>
        <begin position="81"/>
        <end position="83"/>
    </location>
    <ligand>
        <name>5-amino-6-(D-ribitylamino)uracil</name>
        <dbReference type="ChEBI" id="CHEBI:15934"/>
    </ligand>
</feature>
<feature type="active site" description="Proton donor" evidence="8">
    <location>
        <position position="89"/>
    </location>
</feature>
<dbReference type="CDD" id="cd09209">
    <property type="entry name" value="Lumazine_synthase-I"/>
    <property type="match status" value="1"/>
</dbReference>
<dbReference type="GO" id="GO:0000906">
    <property type="term" value="F:6,7-dimethyl-8-ribityllumazine synthase activity"/>
    <property type="evidence" value="ECO:0007669"/>
    <property type="project" value="UniProtKB-UniRule"/>
</dbReference>
<sequence length="156" mass="16499">MPHTFEGQLRAEGIQFGIVVSRFNSIFTERLLEGALDALYRHGADEGHVDIVRVPGSFEIPLAAKAMAGSKRYDAVICLGAVIQGATPHAAYISAEVTKGIAQVSLDTGLPISYGVITPDTLEQAIERSGSKAGNKGWEAAMSAIEMVNVLNALTT</sequence>
<comment type="catalytic activity">
    <reaction evidence="6 8">
        <text>(2S)-2-hydroxy-3-oxobutyl phosphate + 5-amino-6-(D-ribitylamino)uracil = 6,7-dimethyl-8-(1-D-ribityl)lumazine + phosphate + 2 H2O + H(+)</text>
        <dbReference type="Rhea" id="RHEA:26152"/>
        <dbReference type="ChEBI" id="CHEBI:15377"/>
        <dbReference type="ChEBI" id="CHEBI:15378"/>
        <dbReference type="ChEBI" id="CHEBI:15934"/>
        <dbReference type="ChEBI" id="CHEBI:43474"/>
        <dbReference type="ChEBI" id="CHEBI:58201"/>
        <dbReference type="ChEBI" id="CHEBI:58830"/>
        <dbReference type="EC" id="2.5.1.78"/>
    </reaction>
</comment>
<feature type="binding site" evidence="8">
    <location>
        <position position="23"/>
    </location>
    <ligand>
        <name>5-amino-6-(D-ribitylamino)uracil</name>
        <dbReference type="ChEBI" id="CHEBI:15934"/>
    </ligand>
</feature>
<dbReference type="GO" id="GO:0009231">
    <property type="term" value="P:riboflavin biosynthetic process"/>
    <property type="evidence" value="ECO:0007669"/>
    <property type="project" value="UniProtKB-UniRule"/>
</dbReference>
<comment type="similarity">
    <text evidence="2 8">Belongs to the DMRL synthase family.</text>
</comment>
<dbReference type="InterPro" id="IPR002180">
    <property type="entry name" value="LS/RS"/>
</dbReference>
<dbReference type="Proteomes" id="UP000649604">
    <property type="component" value="Unassembled WGS sequence"/>
</dbReference>
<evidence type="ECO:0000256" key="1">
    <source>
        <dbReference type="ARBA" id="ARBA00004917"/>
    </source>
</evidence>
<proteinExistence type="inferred from homology"/>
<evidence type="ECO:0000256" key="3">
    <source>
        <dbReference type="ARBA" id="ARBA00012664"/>
    </source>
</evidence>
<dbReference type="HAMAP" id="MF_00178">
    <property type="entry name" value="Lumazine_synth"/>
    <property type="match status" value="1"/>
</dbReference>
<comment type="function">
    <text evidence="8">Catalyzes the formation of 6,7-dimethyl-8-ribityllumazine by condensation of 5-amino-6-(D-ribitylamino)uracil with 3,4-dihydroxy-2-butanone 4-phosphate. This is the penultimate step in the biosynthesis of riboflavin.</text>
</comment>
<dbReference type="Pfam" id="PF00885">
    <property type="entry name" value="DMRL_synthase"/>
    <property type="match status" value="1"/>
</dbReference>
<dbReference type="GO" id="GO:0009349">
    <property type="term" value="C:riboflavin synthase complex"/>
    <property type="evidence" value="ECO:0007669"/>
    <property type="project" value="UniProtKB-UniRule"/>
</dbReference>
<comment type="pathway">
    <text evidence="1 8">Cofactor biosynthesis; riboflavin biosynthesis; riboflavin from 2-hydroxy-3-oxobutyl phosphate and 5-amino-6-(D-ribitylamino)uracil: step 1/2.</text>
</comment>
<feature type="binding site" evidence="8">
    <location>
        <position position="128"/>
    </location>
    <ligand>
        <name>(2S)-2-hydroxy-3-oxobutyl phosphate</name>
        <dbReference type="ChEBI" id="CHEBI:58830"/>
    </ligand>
</feature>
<dbReference type="InterPro" id="IPR036467">
    <property type="entry name" value="LS/RS_sf"/>
</dbReference>
<feature type="binding site" evidence="8">
    <location>
        <position position="114"/>
    </location>
    <ligand>
        <name>5-amino-6-(D-ribitylamino)uracil</name>
        <dbReference type="ChEBI" id="CHEBI:15934"/>
    </ligand>
</feature>
<dbReference type="NCBIfam" id="NF000812">
    <property type="entry name" value="PRK00061.1-4"/>
    <property type="match status" value="1"/>
</dbReference>
<keyword evidence="4 8" id="KW-0686">Riboflavin biosynthesis</keyword>
<evidence type="ECO:0000256" key="2">
    <source>
        <dbReference type="ARBA" id="ARBA00007424"/>
    </source>
</evidence>
<evidence type="ECO:0000256" key="5">
    <source>
        <dbReference type="ARBA" id="ARBA00022679"/>
    </source>
</evidence>
<evidence type="ECO:0000256" key="8">
    <source>
        <dbReference type="HAMAP-Rule" id="MF_00178"/>
    </source>
</evidence>
<evidence type="ECO:0000313" key="9">
    <source>
        <dbReference type="EMBL" id="MBD3324938.1"/>
    </source>
</evidence>